<keyword evidence="1" id="KW-0812">Transmembrane</keyword>
<reference evidence="2 3" key="1">
    <citation type="submission" date="2016-06" db="EMBL/GenBank/DDBJ databases">
        <authorList>
            <person name="Kjaerup R.B."/>
            <person name="Dalgaard T.S."/>
            <person name="Juul-Madsen H.R."/>
        </authorList>
    </citation>
    <scope>NUCLEOTIDE SEQUENCE [LARGE SCALE GENOMIC DNA]</scope>
    <source>
        <strain evidence="2 3">E2838</strain>
    </source>
</reference>
<sequence length="140" mass="14666">MTESQGFLRLAYWAGAVMDAAMVVPLLVPGVAAAMLGLHGFAPAPDYRYAAALCAALMAGWTALLVWASRAPVDRRGVLLLTVFPVLAGLAAAGAYALSSGLVRVGYMAPILVMQLGLTVLFLSAYRRARALADDTIREG</sequence>
<proteinExistence type="predicted"/>
<keyword evidence="1" id="KW-1133">Transmembrane helix</keyword>
<evidence type="ECO:0000313" key="2">
    <source>
        <dbReference type="EMBL" id="OBH85642.1"/>
    </source>
</evidence>
<dbReference type="Proteomes" id="UP000092207">
    <property type="component" value="Unassembled WGS sequence"/>
</dbReference>
<evidence type="ECO:0000256" key="1">
    <source>
        <dbReference type="SAM" id="Phobius"/>
    </source>
</evidence>
<protein>
    <submittedName>
        <fullName evidence="2">Uncharacterized protein</fullName>
    </submittedName>
</protein>
<organism evidence="2 3">
    <name type="scientific">Mycobacterium scrofulaceum</name>
    <dbReference type="NCBI Taxonomy" id="1783"/>
    <lineage>
        <taxon>Bacteria</taxon>
        <taxon>Bacillati</taxon>
        <taxon>Actinomycetota</taxon>
        <taxon>Actinomycetes</taxon>
        <taxon>Mycobacteriales</taxon>
        <taxon>Mycobacteriaceae</taxon>
        <taxon>Mycobacterium</taxon>
    </lineage>
</organism>
<name>A0A1A2UBG8_MYCSC</name>
<dbReference type="EMBL" id="LZJY01000437">
    <property type="protein sequence ID" value="OBH85642.1"/>
    <property type="molecule type" value="Genomic_DNA"/>
</dbReference>
<comment type="caution">
    <text evidence="2">The sequence shown here is derived from an EMBL/GenBank/DDBJ whole genome shotgun (WGS) entry which is preliminary data.</text>
</comment>
<feature type="transmembrane region" description="Helical" evidence="1">
    <location>
        <begin position="78"/>
        <end position="99"/>
    </location>
</feature>
<feature type="transmembrane region" description="Helical" evidence="1">
    <location>
        <begin position="105"/>
        <end position="126"/>
    </location>
</feature>
<feature type="transmembrane region" description="Helical" evidence="1">
    <location>
        <begin position="47"/>
        <end position="66"/>
    </location>
</feature>
<dbReference type="RefSeq" id="WP_067311100.1">
    <property type="nucleotide sequence ID" value="NZ_LZJY01000437.1"/>
</dbReference>
<keyword evidence="1" id="KW-0472">Membrane</keyword>
<accession>A0A1A2UBG8</accession>
<gene>
    <name evidence="2" type="ORF">A5679_03210</name>
</gene>
<evidence type="ECO:0000313" key="3">
    <source>
        <dbReference type="Proteomes" id="UP000092207"/>
    </source>
</evidence>
<feature type="transmembrane region" description="Helical" evidence="1">
    <location>
        <begin position="12"/>
        <end position="35"/>
    </location>
</feature>
<dbReference type="AlphaFoldDB" id="A0A1A2UBG8"/>